<name>G4Q4M7_ACIIR</name>
<dbReference type="HAMAP" id="MF_00137">
    <property type="entry name" value="SAICAR_synth"/>
    <property type="match status" value="1"/>
</dbReference>
<dbReference type="FunFam" id="3.30.470.20:FF:000015">
    <property type="entry name" value="Phosphoribosylaminoimidazole-succinocarboxamide synthase"/>
    <property type="match status" value="1"/>
</dbReference>
<reference evidence="13 14" key="1">
    <citation type="journal article" date="2011" name="J. Bacteriol.">
        <title>Complete genome sequence of Acidaminococcus intestini RYC-MR95, a Gram-negative bacterium from the phylum Firmicutes.</title>
        <authorList>
            <person name="D'Auria G."/>
            <person name="Galan J.C."/>
            <person name="Rodriguez-Alcayna M."/>
            <person name="Moya A."/>
            <person name="Baquero F."/>
            <person name="Latorre A."/>
        </authorList>
    </citation>
    <scope>NUCLEOTIDE SEQUENCE [LARGE SCALE GENOMIC DNA]</scope>
    <source>
        <strain evidence="13 14">RyC-MR95</strain>
    </source>
</reference>
<evidence type="ECO:0000256" key="5">
    <source>
        <dbReference type="ARBA" id="ARBA00022598"/>
    </source>
</evidence>
<evidence type="ECO:0000256" key="3">
    <source>
        <dbReference type="ARBA" id="ARBA00012217"/>
    </source>
</evidence>
<keyword evidence="5 11" id="KW-0436">Ligase</keyword>
<dbReference type="NCBIfam" id="NF010568">
    <property type="entry name" value="PRK13961.1"/>
    <property type="match status" value="1"/>
</dbReference>
<evidence type="ECO:0000256" key="4">
    <source>
        <dbReference type="ARBA" id="ARBA00016460"/>
    </source>
</evidence>
<evidence type="ECO:0000256" key="9">
    <source>
        <dbReference type="ARBA" id="ARBA00030409"/>
    </source>
</evidence>
<comment type="similarity">
    <text evidence="2 11">Belongs to the SAICAR synthetase family.</text>
</comment>
<evidence type="ECO:0000259" key="12">
    <source>
        <dbReference type="Pfam" id="PF01259"/>
    </source>
</evidence>
<dbReference type="UniPathway" id="UPA00074">
    <property type="reaction ID" value="UER00131"/>
</dbReference>
<dbReference type="AlphaFoldDB" id="G4Q4M7"/>
<dbReference type="EMBL" id="CP003058">
    <property type="protein sequence ID" value="AEQ21940.1"/>
    <property type="molecule type" value="Genomic_DNA"/>
</dbReference>
<sequence length="303" mass="34284">MCYDKDTKIQGGCIMQEYKPFKSGKVREIYDIGDSLIMVASDRISAFDHILKNTITDKGAVLTRLSKFWFEFTKDVIPNHMLSVDPADMPEFFRTPEFAGKSMKCQKLDMIPVECIVRGYITGSGWESYQKNGTVCGITLPAGLKESQKLAEPIFTPSTKAELGDHDENISEAQCVEYLEKRFPGKGAEYTKAIKEATIALYKKCADYAYTKGIIIADTKFEFGLDENGQIVLGDEMLTPDSSRFWPLAGYEVGKSQPSYDKQYVRDWLKANPDSNYLLPQDVIDKTIEKYKEAYEKITGETF</sequence>
<protein>
    <recommendedName>
        <fullName evidence="4 11">Phosphoribosylaminoimidazole-succinocarboxamide synthase</fullName>
        <ecNumber evidence="3 11">6.3.2.6</ecNumber>
    </recommendedName>
    <alternativeName>
        <fullName evidence="9 11">SAICAR synthetase</fullName>
    </alternativeName>
</protein>
<dbReference type="Gene3D" id="3.30.200.20">
    <property type="entry name" value="Phosphorylase Kinase, domain 1"/>
    <property type="match status" value="1"/>
</dbReference>
<dbReference type="KEGG" id="ain:Acin_0705"/>
<dbReference type="STRING" id="568816.Acin_0705"/>
<keyword evidence="6 11" id="KW-0547">Nucleotide-binding</keyword>
<dbReference type="InParanoid" id="G4Q4M7"/>
<evidence type="ECO:0000313" key="13">
    <source>
        <dbReference type="EMBL" id="AEQ21940.1"/>
    </source>
</evidence>
<evidence type="ECO:0000256" key="10">
    <source>
        <dbReference type="ARBA" id="ARBA00048475"/>
    </source>
</evidence>
<keyword evidence="14" id="KW-1185">Reference proteome</keyword>
<evidence type="ECO:0000256" key="1">
    <source>
        <dbReference type="ARBA" id="ARBA00004672"/>
    </source>
</evidence>
<dbReference type="GO" id="GO:0006189">
    <property type="term" value="P:'de novo' IMP biosynthetic process"/>
    <property type="evidence" value="ECO:0007669"/>
    <property type="project" value="UniProtKB-UniRule"/>
</dbReference>
<dbReference type="PANTHER" id="PTHR43700">
    <property type="entry name" value="PHOSPHORIBOSYLAMINOIMIDAZOLE-SUCCINOCARBOXAMIDE SYNTHASE"/>
    <property type="match status" value="1"/>
</dbReference>
<dbReference type="InterPro" id="IPR018236">
    <property type="entry name" value="SAICAR_synthetase_CS"/>
</dbReference>
<dbReference type="InterPro" id="IPR001636">
    <property type="entry name" value="SAICAR_synth"/>
</dbReference>
<evidence type="ECO:0000256" key="6">
    <source>
        <dbReference type="ARBA" id="ARBA00022741"/>
    </source>
</evidence>
<evidence type="ECO:0000256" key="8">
    <source>
        <dbReference type="ARBA" id="ARBA00022840"/>
    </source>
</evidence>
<organism evidence="13 14">
    <name type="scientific">Acidaminococcus intestini (strain RyC-MR95)</name>
    <dbReference type="NCBI Taxonomy" id="568816"/>
    <lineage>
        <taxon>Bacteria</taxon>
        <taxon>Bacillati</taxon>
        <taxon>Bacillota</taxon>
        <taxon>Negativicutes</taxon>
        <taxon>Acidaminococcales</taxon>
        <taxon>Acidaminococcaceae</taxon>
        <taxon>Acidaminococcus</taxon>
    </lineage>
</organism>
<feature type="domain" description="SAICAR synthetase/ADE2 N-terminal" evidence="12">
    <location>
        <begin position="22"/>
        <end position="272"/>
    </location>
</feature>
<dbReference type="GO" id="GO:0004639">
    <property type="term" value="F:phosphoribosylaminoimidazolesuccinocarboxamide synthase activity"/>
    <property type="evidence" value="ECO:0007669"/>
    <property type="project" value="UniProtKB-UniRule"/>
</dbReference>
<proteinExistence type="inferred from homology"/>
<dbReference type="PANTHER" id="PTHR43700:SF1">
    <property type="entry name" value="PHOSPHORIBOSYLAMINOIMIDAZOLE-SUCCINOCARBOXAMIDE SYNTHASE"/>
    <property type="match status" value="1"/>
</dbReference>
<dbReference type="EC" id="6.3.2.6" evidence="3 11"/>
<accession>G4Q4M7</accession>
<evidence type="ECO:0000256" key="11">
    <source>
        <dbReference type="HAMAP-Rule" id="MF_00137"/>
    </source>
</evidence>
<gene>
    <name evidence="11 13" type="primary">purC</name>
    <name evidence="13" type="ordered locus">Acin_0705</name>
</gene>
<dbReference type="InterPro" id="IPR028923">
    <property type="entry name" value="SAICAR_synt/ADE2_N"/>
</dbReference>
<dbReference type="eggNOG" id="COG0152">
    <property type="taxonomic scope" value="Bacteria"/>
</dbReference>
<evidence type="ECO:0000313" key="14">
    <source>
        <dbReference type="Proteomes" id="UP000007093"/>
    </source>
</evidence>
<dbReference type="Pfam" id="PF01259">
    <property type="entry name" value="SAICAR_synt"/>
    <property type="match status" value="1"/>
</dbReference>
<dbReference type="HOGENOM" id="CLU_045637_0_0_9"/>
<dbReference type="NCBIfam" id="TIGR00081">
    <property type="entry name" value="purC"/>
    <property type="match status" value="1"/>
</dbReference>
<comment type="pathway">
    <text evidence="1 11">Purine metabolism; IMP biosynthesis via de novo pathway; 5-amino-1-(5-phospho-D-ribosyl)imidazole-4-carboxamide from 5-amino-1-(5-phospho-D-ribosyl)imidazole-4-carboxylate: step 1/2.</text>
</comment>
<dbReference type="Gene3D" id="3.30.470.20">
    <property type="entry name" value="ATP-grasp fold, B domain"/>
    <property type="match status" value="1"/>
</dbReference>
<dbReference type="SUPFAM" id="SSF56104">
    <property type="entry name" value="SAICAR synthase-like"/>
    <property type="match status" value="1"/>
</dbReference>
<dbReference type="GO" id="GO:0005524">
    <property type="term" value="F:ATP binding"/>
    <property type="evidence" value="ECO:0007669"/>
    <property type="project" value="UniProtKB-KW"/>
</dbReference>
<dbReference type="PROSITE" id="PS01057">
    <property type="entry name" value="SAICAR_SYNTHETASE_1"/>
    <property type="match status" value="1"/>
</dbReference>
<comment type="catalytic activity">
    <reaction evidence="10 11">
        <text>5-amino-1-(5-phospho-D-ribosyl)imidazole-4-carboxylate + L-aspartate + ATP = (2S)-2-[5-amino-1-(5-phospho-beta-D-ribosyl)imidazole-4-carboxamido]succinate + ADP + phosphate + 2 H(+)</text>
        <dbReference type="Rhea" id="RHEA:22628"/>
        <dbReference type="ChEBI" id="CHEBI:15378"/>
        <dbReference type="ChEBI" id="CHEBI:29991"/>
        <dbReference type="ChEBI" id="CHEBI:30616"/>
        <dbReference type="ChEBI" id="CHEBI:43474"/>
        <dbReference type="ChEBI" id="CHEBI:58443"/>
        <dbReference type="ChEBI" id="CHEBI:77657"/>
        <dbReference type="ChEBI" id="CHEBI:456216"/>
        <dbReference type="EC" id="6.3.2.6"/>
    </reaction>
</comment>
<dbReference type="FunCoup" id="G4Q4M7">
    <property type="interactions" value="352"/>
</dbReference>
<evidence type="ECO:0000256" key="2">
    <source>
        <dbReference type="ARBA" id="ARBA00010190"/>
    </source>
</evidence>
<dbReference type="Proteomes" id="UP000007093">
    <property type="component" value="Chromosome"/>
</dbReference>
<dbReference type="CDD" id="cd01414">
    <property type="entry name" value="SAICAR_synt_Sc"/>
    <property type="match status" value="1"/>
</dbReference>
<evidence type="ECO:0000256" key="7">
    <source>
        <dbReference type="ARBA" id="ARBA00022755"/>
    </source>
</evidence>
<dbReference type="GO" id="GO:0005737">
    <property type="term" value="C:cytoplasm"/>
    <property type="evidence" value="ECO:0007669"/>
    <property type="project" value="TreeGrafter"/>
</dbReference>
<keyword evidence="7 11" id="KW-0658">Purine biosynthesis</keyword>
<keyword evidence="8 11" id="KW-0067">ATP-binding</keyword>
<dbReference type="PATRIC" id="fig|568816.4.peg.685"/>
<dbReference type="PROSITE" id="PS01058">
    <property type="entry name" value="SAICAR_SYNTHETASE_2"/>
    <property type="match status" value="1"/>
</dbReference>